<dbReference type="Proteomes" id="UP000294927">
    <property type="component" value="Unassembled WGS sequence"/>
</dbReference>
<evidence type="ECO:0000313" key="2">
    <source>
        <dbReference type="EMBL" id="TDV56232.1"/>
    </source>
</evidence>
<dbReference type="InterPro" id="IPR032710">
    <property type="entry name" value="NTF2-like_dom_sf"/>
</dbReference>
<dbReference type="Gene3D" id="3.10.450.50">
    <property type="match status" value="1"/>
</dbReference>
<dbReference type="EMBL" id="SOCP01000002">
    <property type="protein sequence ID" value="TDV56232.1"/>
    <property type="molecule type" value="Genomic_DNA"/>
</dbReference>
<proteinExistence type="predicted"/>
<organism evidence="2 3">
    <name type="scientific">Actinophytocola oryzae</name>
    <dbReference type="NCBI Taxonomy" id="502181"/>
    <lineage>
        <taxon>Bacteria</taxon>
        <taxon>Bacillati</taxon>
        <taxon>Actinomycetota</taxon>
        <taxon>Actinomycetes</taxon>
        <taxon>Pseudonocardiales</taxon>
        <taxon>Pseudonocardiaceae</taxon>
    </lineage>
</organism>
<reference evidence="2 3" key="1">
    <citation type="submission" date="2019-03" db="EMBL/GenBank/DDBJ databases">
        <title>Genomic Encyclopedia of Archaeal and Bacterial Type Strains, Phase II (KMG-II): from individual species to whole genera.</title>
        <authorList>
            <person name="Goeker M."/>
        </authorList>
    </citation>
    <scope>NUCLEOTIDE SEQUENCE [LARGE SCALE GENOMIC DNA]</scope>
    <source>
        <strain evidence="2 3">DSM 45499</strain>
    </source>
</reference>
<keyword evidence="3" id="KW-1185">Reference proteome</keyword>
<dbReference type="InterPro" id="IPR037401">
    <property type="entry name" value="SnoaL-like"/>
</dbReference>
<protein>
    <submittedName>
        <fullName evidence="2">SnoaL-like protein</fullName>
    </submittedName>
</protein>
<comment type="caution">
    <text evidence="2">The sequence shown here is derived from an EMBL/GenBank/DDBJ whole genome shotgun (WGS) entry which is preliminary data.</text>
</comment>
<evidence type="ECO:0000313" key="3">
    <source>
        <dbReference type="Proteomes" id="UP000294927"/>
    </source>
</evidence>
<dbReference type="AlphaFoldDB" id="A0A4R7W1E2"/>
<feature type="domain" description="SnoaL-like" evidence="1">
    <location>
        <begin position="16"/>
        <end position="110"/>
    </location>
</feature>
<evidence type="ECO:0000259" key="1">
    <source>
        <dbReference type="Pfam" id="PF12680"/>
    </source>
</evidence>
<dbReference type="SUPFAM" id="SSF54427">
    <property type="entry name" value="NTF2-like"/>
    <property type="match status" value="1"/>
</dbReference>
<dbReference type="Pfam" id="PF12680">
    <property type="entry name" value="SnoaL_2"/>
    <property type="match status" value="1"/>
</dbReference>
<sequence length="262" mass="28504">MTLPIAVALRRYAFGFVNSHDFTVCRELMTVDYGLHMGDTVLTGRDDAYIPAVRHQMEQFPDLGFEIHELITDGEYAALHFSEHGTHTDRGRAAWPGVSIYRFDGERLAECWVEQDHYSRRRQLAEGAPAPMPRPALAPFSGHEGKADDASVAATRSWLGEVTQWPPPNLRPDPGPYGDVAVRLTAPRVTANVVVGEGGRAAFHATVTGAYAGGLPEYPDPGLAVRMDVGGFVSVVADAVGDGWVVTNRVAVQRQLRRAAGE</sequence>
<accession>A0A4R7W1E2</accession>
<name>A0A4R7W1E2_9PSEU</name>
<dbReference type="RefSeq" id="WP_166663946.1">
    <property type="nucleotide sequence ID" value="NZ_SOCP01000002.1"/>
</dbReference>
<gene>
    <name evidence="2" type="ORF">CLV71_102298</name>
</gene>